<reference evidence="7 8" key="1">
    <citation type="submission" date="2020-02" db="EMBL/GenBank/DDBJ databases">
        <title>Aliifodinibius halophilus 2W32, complete genome.</title>
        <authorList>
            <person name="Li Y."/>
            <person name="Wu S."/>
        </authorList>
    </citation>
    <scope>NUCLEOTIDE SEQUENCE [LARGE SCALE GENOMIC DNA]</scope>
    <source>
        <strain evidence="7 8">2W32</strain>
    </source>
</reference>
<name>A0A6M1T1S0_9BACT</name>
<dbReference type="Proteomes" id="UP000479132">
    <property type="component" value="Unassembled WGS sequence"/>
</dbReference>
<keyword evidence="3" id="KW-1015">Disulfide bond</keyword>
<dbReference type="InterPro" id="IPR013784">
    <property type="entry name" value="Carb-bd-like_fold"/>
</dbReference>
<dbReference type="InterPro" id="IPR036249">
    <property type="entry name" value="Thioredoxin-like_sf"/>
</dbReference>
<keyword evidence="8" id="KW-1185">Reference proteome</keyword>
<dbReference type="Gene3D" id="2.60.40.10">
    <property type="entry name" value="Immunoglobulins"/>
    <property type="match status" value="1"/>
</dbReference>
<evidence type="ECO:0000259" key="6">
    <source>
        <dbReference type="PROSITE" id="PS51352"/>
    </source>
</evidence>
<evidence type="ECO:0000259" key="5">
    <source>
        <dbReference type="PROSITE" id="PS51166"/>
    </source>
</evidence>
<dbReference type="GO" id="GO:0017004">
    <property type="term" value="P:cytochrome complex assembly"/>
    <property type="evidence" value="ECO:0007669"/>
    <property type="project" value="UniProtKB-KW"/>
</dbReference>
<accession>A0A6M1T1S0</accession>
<dbReference type="SUPFAM" id="SSF52833">
    <property type="entry name" value="Thioredoxin-like"/>
    <property type="match status" value="1"/>
</dbReference>
<dbReference type="GO" id="GO:0030313">
    <property type="term" value="C:cell envelope"/>
    <property type="evidence" value="ECO:0007669"/>
    <property type="project" value="UniProtKB-SubCell"/>
</dbReference>
<feature type="domain" description="Thioredoxin" evidence="6">
    <location>
        <begin position="407"/>
        <end position="543"/>
    </location>
</feature>
<dbReference type="Gene3D" id="3.40.30.10">
    <property type="entry name" value="Glutaredoxin"/>
    <property type="match status" value="1"/>
</dbReference>
<dbReference type="PANTHER" id="PTHR42852:SF6">
    <property type="entry name" value="THIOL:DISULFIDE INTERCHANGE PROTEIN DSBE"/>
    <property type="match status" value="1"/>
</dbReference>
<evidence type="ECO:0000256" key="4">
    <source>
        <dbReference type="ARBA" id="ARBA00023284"/>
    </source>
</evidence>
<proteinExistence type="predicted"/>
<dbReference type="AlphaFoldDB" id="A0A6M1T1S0"/>
<comment type="subcellular location">
    <subcellularLocation>
        <location evidence="1">Cell envelope</location>
    </subcellularLocation>
</comment>
<dbReference type="GO" id="GO:0016209">
    <property type="term" value="F:antioxidant activity"/>
    <property type="evidence" value="ECO:0007669"/>
    <property type="project" value="InterPro"/>
</dbReference>
<dbReference type="InterPro" id="IPR002044">
    <property type="entry name" value="CBM20"/>
</dbReference>
<dbReference type="InterPro" id="IPR000866">
    <property type="entry name" value="AhpC/TSA"/>
</dbReference>
<dbReference type="Pfam" id="PF00578">
    <property type="entry name" value="AhpC-TSA"/>
    <property type="match status" value="1"/>
</dbReference>
<organism evidence="7 8">
    <name type="scientific">Fodinibius halophilus</name>
    <dbReference type="NCBI Taxonomy" id="1736908"/>
    <lineage>
        <taxon>Bacteria</taxon>
        <taxon>Pseudomonadati</taxon>
        <taxon>Balneolota</taxon>
        <taxon>Balneolia</taxon>
        <taxon>Balneolales</taxon>
        <taxon>Balneolaceae</taxon>
        <taxon>Fodinibius</taxon>
    </lineage>
</organism>
<protein>
    <submittedName>
        <fullName evidence="7">Redoxin domain-containing protein</fullName>
    </submittedName>
</protein>
<dbReference type="PROSITE" id="PS51352">
    <property type="entry name" value="THIOREDOXIN_2"/>
    <property type="match status" value="1"/>
</dbReference>
<dbReference type="GO" id="GO:2001070">
    <property type="term" value="F:starch binding"/>
    <property type="evidence" value="ECO:0007669"/>
    <property type="project" value="InterPro"/>
</dbReference>
<dbReference type="InterPro" id="IPR050553">
    <property type="entry name" value="Thioredoxin_ResA/DsbE_sf"/>
</dbReference>
<dbReference type="InterPro" id="IPR013766">
    <property type="entry name" value="Thioredoxin_domain"/>
</dbReference>
<dbReference type="SUPFAM" id="SSF49452">
    <property type="entry name" value="Starch-binding domain-like"/>
    <property type="match status" value="1"/>
</dbReference>
<feature type="domain" description="CBM20" evidence="5">
    <location>
        <begin position="22"/>
        <end position="135"/>
    </location>
</feature>
<evidence type="ECO:0000256" key="2">
    <source>
        <dbReference type="ARBA" id="ARBA00022748"/>
    </source>
</evidence>
<evidence type="ECO:0000313" key="8">
    <source>
        <dbReference type="Proteomes" id="UP000479132"/>
    </source>
</evidence>
<dbReference type="PANTHER" id="PTHR42852">
    <property type="entry name" value="THIOL:DISULFIDE INTERCHANGE PROTEIN DSBE"/>
    <property type="match status" value="1"/>
</dbReference>
<dbReference type="InterPro" id="IPR013783">
    <property type="entry name" value="Ig-like_fold"/>
</dbReference>
<dbReference type="EMBL" id="JAALLS010000019">
    <property type="protein sequence ID" value="NGP89426.1"/>
    <property type="molecule type" value="Genomic_DNA"/>
</dbReference>
<evidence type="ECO:0000313" key="7">
    <source>
        <dbReference type="EMBL" id="NGP89426.1"/>
    </source>
</evidence>
<evidence type="ECO:0000256" key="3">
    <source>
        <dbReference type="ARBA" id="ARBA00023157"/>
    </source>
</evidence>
<evidence type="ECO:0000256" key="1">
    <source>
        <dbReference type="ARBA" id="ARBA00004196"/>
    </source>
</evidence>
<dbReference type="GO" id="GO:0016491">
    <property type="term" value="F:oxidoreductase activity"/>
    <property type="evidence" value="ECO:0007669"/>
    <property type="project" value="InterPro"/>
</dbReference>
<sequence length="543" mass="61497">MRLSIFFALLTILLPISLLGQNISPDSVKITFKVSVPESTPENATIYWAGSLNNWDPGDQGFGFSSKEFAQPLTSPNGHWVVTLTAPKGSTHSYKYTRGSIYNAEEKSGFNFRPARKVEFDHDKTVHDTVEAWRDKPPKSLSDSWPIIQLDTANPTITYNGTVMNGSSTLLYDKQMGSKFVEYTDESTSVKKVPESFTKTVHYYQKVSATTDDLQLITAAKTNTDTLWHVYVDTDGNKIIEKSEHAFTIADSNNTKWSGPVPVRNIIDGETVIDSVILKVKLAKNLPANYRSSAIKGAPDLIYGLPFKERIGTLNNNPFYVISSTTSPFNTFNRLFVDYNNNDTLEIGSGSNEVYVADFNKMHKKKKFYQIPSFQLGQKFWTIADIDPHGRWIRLRPGDRSQKRRALKKGDKIPSWKGITINNNAISSKQLQGQYVLLDFWGSWCGPCIDAIPKLQKAYNQFKTENFEIVGFAYENEKSLTKTLEKYKMPWFHILDEEGDFGSQFLVQGYPTYYLVDPDGKIVETENTLQGKKLIPTLEKHLK</sequence>
<keyword evidence="2" id="KW-0201">Cytochrome c-type biogenesis</keyword>
<dbReference type="PROSITE" id="PS51166">
    <property type="entry name" value="CBM20"/>
    <property type="match status" value="1"/>
</dbReference>
<comment type="caution">
    <text evidence="7">The sequence shown here is derived from an EMBL/GenBank/DDBJ whole genome shotgun (WGS) entry which is preliminary data.</text>
</comment>
<keyword evidence="4" id="KW-0676">Redox-active center</keyword>
<dbReference type="CDD" id="cd02966">
    <property type="entry name" value="TlpA_like_family"/>
    <property type="match status" value="1"/>
</dbReference>
<dbReference type="RefSeq" id="WP_165270155.1">
    <property type="nucleotide sequence ID" value="NZ_JAALLS010000019.1"/>
</dbReference>
<gene>
    <name evidence="7" type="ORF">G3569_13790</name>
</gene>